<organism evidence="2 3">
    <name type="scientific">Nocardioides mesophilus</name>
    <dbReference type="NCBI Taxonomy" id="433659"/>
    <lineage>
        <taxon>Bacteria</taxon>
        <taxon>Bacillati</taxon>
        <taxon>Actinomycetota</taxon>
        <taxon>Actinomycetes</taxon>
        <taxon>Propionibacteriales</taxon>
        <taxon>Nocardioidaceae</taxon>
        <taxon>Nocardioides</taxon>
    </lineage>
</organism>
<feature type="compositionally biased region" description="Basic and acidic residues" evidence="1">
    <location>
        <begin position="211"/>
        <end position="227"/>
    </location>
</feature>
<evidence type="ECO:0000313" key="3">
    <source>
        <dbReference type="Proteomes" id="UP000515947"/>
    </source>
</evidence>
<evidence type="ECO:0000313" key="2">
    <source>
        <dbReference type="EMBL" id="QNN53315.1"/>
    </source>
</evidence>
<keyword evidence="3" id="KW-1185">Reference proteome</keyword>
<dbReference type="SUPFAM" id="SSF82171">
    <property type="entry name" value="DPP6 N-terminal domain-like"/>
    <property type="match status" value="1"/>
</dbReference>
<dbReference type="RefSeq" id="WP_187579157.1">
    <property type="nucleotide sequence ID" value="NZ_CP060713.1"/>
</dbReference>
<name>A0A7G9RCJ0_9ACTN</name>
<sequence>MRTARTGGGRRHRVVLLAAAAVALVLLVPFLLGRLAPDDPLGVAGAPRFGESRLTWAQGSTIHYGEQRLDVGPRVVRTMVRTPYGFFVDLARSRGPYAEATMAFFDGSRTAEVPGDVSSVSVSPDGRYAGWVDRDGPWRPAGRIAEIVVVDLESGAAVVRDHDHMGGGFGDDLTARYSELEPTFLGFDADGLAYWLDAEGHGTRWRVDPATGEKELVEPDPERRKVQPELGEPYNPSLGPWTWLDHGAVTDDQFSGDRGFLSPDRRFAFGGSRPGRIQVTAADTGRPVRLDHGHRFSYFAGWLGEDSFAALVTDDVDPVYELDARDTSVGVLMECRLPTGRCTTIRQVDGLRSLVLGTGELTFDF</sequence>
<reference evidence="2 3" key="1">
    <citation type="submission" date="2020-08" db="EMBL/GenBank/DDBJ databases">
        <title>Genome sequence of Nocardioides mesophilus KACC 16243T.</title>
        <authorList>
            <person name="Hyun D.-W."/>
            <person name="Bae J.-W."/>
        </authorList>
    </citation>
    <scope>NUCLEOTIDE SEQUENCE [LARGE SCALE GENOMIC DNA]</scope>
    <source>
        <strain evidence="2 3">KACC 16243</strain>
    </source>
</reference>
<gene>
    <name evidence="2" type="ORF">H9L09_02225</name>
</gene>
<dbReference type="KEGG" id="nmes:H9L09_02225"/>
<evidence type="ECO:0000256" key="1">
    <source>
        <dbReference type="SAM" id="MobiDB-lite"/>
    </source>
</evidence>
<proteinExistence type="predicted"/>
<dbReference type="AlphaFoldDB" id="A0A7G9RCJ0"/>
<dbReference type="EMBL" id="CP060713">
    <property type="protein sequence ID" value="QNN53315.1"/>
    <property type="molecule type" value="Genomic_DNA"/>
</dbReference>
<accession>A0A7G9RCJ0</accession>
<protein>
    <submittedName>
        <fullName evidence="2">Uncharacterized protein</fullName>
    </submittedName>
</protein>
<feature type="region of interest" description="Disordered" evidence="1">
    <location>
        <begin position="211"/>
        <end position="232"/>
    </location>
</feature>
<dbReference type="Proteomes" id="UP000515947">
    <property type="component" value="Chromosome"/>
</dbReference>